<organism evidence="1 2">
    <name type="scientific">Streptomyces reniochalinae</name>
    <dbReference type="NCBI Taxonomy" id="2250578"/>
    <lineage>
        <taxon>Bacteria</taxon>
        <taxon>Bacillati</taxon>
        <taxon>Actinomycetota</taxon>
        <taxon>Actinomycetes</taxon>
        <taxon>Kitasatosporales</taxon>
        <taxon>Streptomycetaceae</taxon>
        <taxon>Streptomyces</taxon>
    </lineage>
</organism>
<keyword evidence="2" id="KW-1185">Reference proteome</keyword>
<dbReference type="AlphaFoldDB" id="A0A367EKD2"/>
<accession>A0A367EKD2</accession>
<gene>
    <name evidence="1" type="ORF">DQ392_16115</name>
</gene>
<protein>
    <submittedName>
        <fullName evidence="1">Uncharacterized protein</fullName>
    </submittedName>
</protein>
<evidence type="ECO:0000313" key="1">
    <source>
        <dbReference type="EMBL" id="RCG18172.1"/>
    </source>
</evidence>
<sequence length="138" mass="15089">MAATVACVLERAGERLGTEVLPRVRFPAAGAGVGQDGRVQDGRVMAPVELVESRLPGERIARAELLRERRVTALRGPARGVEERAVRGAETMPFRVGRVGRPVRVVRLGWFVLVADEPGRRGRRRNGRSGLRGPLPPR</sequence>
<comment type="caution">
    <text evidence="1">The sequence shown here is derived from an EMBL/GenBank/DDBJ whole genome shotgun (WGS) entry which is preliminary data.</text>
</comment>
<name>A0A367EKD2_9ACTN</name>
<proteinExistence type="predicted"/>
<dbReference type="EMBL" id="QOIM01000034">
    <property type="protein sequence ID" value="RCG18172.1"/>
    <property type="molecule type" value="Genomic_DNA"/>
</dbReference>
<reference evidence="1 2" key="1">
    <citation type="submission" date="2018-06" db="EMBL/GenBank/DDBJ databases">
        <title>Streptomyces reniochalinae sp. nov. and Streptomyces diacarnus sp. nov. from marine sponges.</title>
        <authorList>
            <person name="Li L."/>
        </authorList>
    </citation>
    <scope>NUCLEOTIDE SEQUENCE [LARGE SCALE GENOMIC DNA]</scope>
    <source>
        <strain evidence="1 2">LHW50302</strain>
    </source>
</reference>
<dbReference type="Proteomes" id="UP000253507">
    <property type="component" value="Unassembled WGS sequence"/>
</dbReference>
<evidence type="ECO:0000313" key="2">
    <source>
        <dbReference type="Proteomes" id="UP000253507"/>
    </source>
</evidence>